<protein>
    <submittedName>
        <fullName evidence="2">Uncharacterized protein</fullName>
    </submittedName>
</protein>
<accession>A0A086JMP0</accession>
<comment type="caution">
    <text evidence="2">The sequence shown here is derived from an EMBL/GenBank/DDBJ whole genome shotgun (WGS) entry which is preliminary data.</text>
</comment>
<feature type="region of interest" description="Disordered" evidence="1">
    <location>
        <begin position="88"/>
        <end position="115"/>
    </location>
</feature>
<feature type="compositionally biased region" description="Basic and acidic residues" evidence="1">
    <location>
        <begin position="93"/>
        <end position="112"/>
    </location>
</feature>
<dbReference type="EMBL" id="AEYI02001764">
    <property type="protein sequence ID" value="KFG33408.1"/>
    <property type="molecule type" value="Genomic_DNA"/>
</dbReference>
<name>A0A086JMP0_TOXGO</name>
<dbReference type="VEuPathDB" id="ToxoDB:TGP89_290210"/>
<evidence type="ECO:0000256" key="1">
    <source>
        <dbReference type="SAM" id="MobiDB-lite"/>
    </source>
</evidence>
<organism evidence="2 3">
    <name type="scientific">Toxoplasma gondii p89</name>
    <dbReference type="NCBI Taxonomy" id="943119"/>
    <lineage>
        <taxon>Eukaryota</taxon>
        <taxon>Sar</taxon>
        <taxon>Alveolata</taxon>
        <taxon>Apicomplexa</taxon>
        <taxon>Conoidasida</taxon>
        <taxon>Coccidia</taxon>
        <taxon>Eucoccidiorida</taxon>
        <taxon>Eimeriorina</taxon>
        <taxon>Sarcocystidae</taxon>
        <taxon>Toxoplasma</taxon>
    </lineage>
</organism>
<sequence>MYLQDVPTPRFVASDPLFRPTDEFSSSRVNVPCHQREALGALPPSAIVILFPGTGKERRDAWLHPKIRKPHSPATDLSCGVALSEAFASQHTRGRESRPRDFVAPQKTERETQTTFGLQMHSQRNGNKMFVSPASGETTKWHPLIRSGVAYTSFY</sequence>
<proteinExistence type="predicted"/>
<reference evidence="2 3" key="1">
    <citation type="submission" date="2014-03" db="EMBL/GenBank/DDBJ databases">
        <authorList>
            <person name="Sibley D."/>
            <person name="Venepally P."/>
            <person name="Karamycheva S."/>
            <person name="Hadjithomas M."/>
            <person name="Khan A."/>
            <person name="Brunk B."/>
            <person name="Roos D."/>
            <person name="Caler E."/>
            <person name="Lorenzi H."/>
        </authorList>
    </citation>
    <scope>NUCLEOTIDE SEQUENCE [LARGE SCALE GENOMIC DNA]</scope>
    <source>
        <strain evidence="3">p89</strain>
    </source>
</reference>
<gene>
    <name evidence="2" type="ORF">TGP89_290210</name>
</gene>
<dbReference type="Proteomes" id="UP000028828">
    <property type="component" value="Unassembled WGS sequence"/>
</dbReference>
<evidence type="ECO:0000313" key="3">
    <source>
        <dbReference type="Proteomes" id="UP000028828"/>
    </source>
</evidence>
<dbReference type="AlphaFoldDB" id="A0A086JMP0"/>
<evidence type="ECO:0000313" key="2">
    <source>
        <dbReference type="EMBL" id="KFG33408.1"/>
    </source>
</evidence>